<dbReference type="Gene3D" id="3.10.450.50">
    <property type="match status" value="1"/>
</dbReference>
<dbReference type="InterPro" id="IPR027843">
    <property type="entry name" value="DUF4440"/>
</dbReference>
<dbReference type="Proteomes" id="UP000464318">
    <property type="component" value="Chromosome"/>
</dbReference>
<evidence type="ECO:0000313" key="2">
    <source>
        <dbReference type="Proteomes" id="UP000464318"/>
    </source>
</evidence>
<organism evidence="1 2">
    <name type="scientific">Bergeyella cardium</name>
    <dbReference type="NCBI Taxonomy" id="1585976"/>
    <lineage>
        <taxon>Bacteria</taxon>
        <taxon>Pseudomonadati</taxon>
        <taxon>Bacteroidota</taxon>
        <taxon>Flavobacteriia</taxon>
        <taxon>Flavobacteriales</taxon>
        <taxon>Weeksellaceae</taxon>
        <taxon>Bergeyella</taxon>
    </lineage>
</organism>
<evidence type="ECO:0000313" key="1">
    <source>
        <dbReference type="EMBL" id="QHN65392.1"/>
    </source>
</evidence>
<dbReference type="EMBL" id="CP029149">
    <property type="protein sequence ID" value="QHN65392.1"/>
    <property type="molecule type" value="Genomic_DNA"/>
</dbReference>
<accession>A0A6P1QTF3</accession>
<dbReference type="InterPro" id="IPR032710">
    <property type="entry name" value="NTF2-like_dom_sf"/>
</dbReference>
<protein>
    <submittedName>
        <fullName evidence="1">DUF4440 domain-containing protein</fullName>
    </submittedName>
</protein>
<keyword evidence="2" id="KW-1185">Reference proteome</keyword>
<dbReference type="SUPFAM" id="SSF54427">
    <property type="entry name" value="NTF2-like"/>
    <property type="match status" value="1"/>
</dbReference>
<dbReference type="KEGG" id="bcad:DBX24_05555"/>
<reference evidence="1 2" key="1">
    <citation type="submission" date="2018-04" db="EMBL/GenBank/DDBJ databases">
        <title>Characteristic and Complete Genome Sequencing of A Novel Member of Infective Endocarditis Causative Bacteria: Bergeyella cardium QL-PH.</title>
        <authorList>
            <person name="Pan H."/>
            <person name="Sun E."/>
            <person name="Zhang Y."/>
        </authorList>
    </citation>
    <scope>NUCLEOTIDE SEQUENCE [LARGE SCALE GENOMIC DNA]</scope>
    <source>
        <strain evidence="1 2">HPQL</strain>
    </source>
</reference>
<sequence>MKKILLLSLILLTAFCFGQEKEILKVLNAQKESWNSADIEGYMQGYHKSDSLMFIGAGKVSYGWQNTLTSYQKGYPTKEAMGILSFSNIKVKPLGRKYAFVTGKWEIQRAETELKGIFSLVFQKFNHGWKIISDHTE</sequence>
<proteinExistence type="predicted"/>
<dbReference type="Pfam" id="PF14534">
    <property type="entry name" value="DUF4440"/>
    <property type="match status" value="1"/>
</dbReference>
<name>A0A6P1QTF3_9FLAO</name>
<dbReference type="RefSeq" id="WP_160224231.1">
    <property type="nucleotide sequence ID" value="NZ_CP029149.1"/>
</dbReference>
<gene>
    <name evidence="1" type="ORF">DBX24_05555</name>
</gene>
<dbReference type="AlphaFoldDB" id="A0A6P1QTF3"/>
<dbReference type="OrthoDB" id="120856at2"/>